<gene>
    <name evidence="4" type="ORF">F8D48_04230</name>
</gene>
<keyword evidence="2" id="KW-1133">Transmembrane helix</keyword>
<accession>A0A7C8BRJ3</accession>
<dbReference type="CDD" id="cd06577">
    <property type="entry name" value="PASTA_pknB"/>
    <property type="match status" value="3"/>
</dbReference>
<evidence type="ECO:0000313" key="4">
    <source>
        <dbReference type="EMBL" id="KAB1650827.1"/>
    </source>
</evidence>
<dbReference type="PROSITE" id="PS51178">
    <property type="entry name" value="PASTA"/>
    <property type="match status" value="2"/>
</dbReference>
<feature type="transmembrane region" description="Helical" evidence="2">
    <location>
        <begin position="412"/>
        <end position="434"/>
    </location>
</feature>
<feature type="compositionally biased region" description="Low complexity" evidence="1">
    <location>
        <begin position="392"/>
        <end position="405"/>
    </location>
</feature>
<keyword evidence="2" id="KW-0472">Membrane</keyword>
<dbReference type="RefSeq" id="WP_151430081.1">
    <property type="nucleotide sequence ID" value="NZ_JANJZI010000001.1"/>
</dbReference>
<feature type="region of interest" description="Disordered" evidence="1">
    <location>
        <begin position="291"/>
        <end position="406"/>
    </location>
</feature>
<feature type="compositionally biased region" description="Low complexity" evidence="1">
    <location>
        <begin position="303"/>
        <end position="337"/>
    </location>
</feature>
<protein>
    <submittedName>
        <fullName evidence="4">PASTA domain-containing protein</fullName>
    </submittedName>
</protein>
<feature type="domain" description="PASTA" evidence="3">
    <location>
        <begin position="563"/>
        <end position="628"/>
    </location>
</feature>
<feature type="compositionally biased region" description="Basic and acidic residues" evidence="1">
    <location>
        <begin position="147"/>
        <end position="175"/>
    </location>
</feature>
<dbReference type="InterPro" id="IPR005543">
    <property type="entry name" value="PASTA_dom"/>
</dbReference>
<evidence type="ECO:0000313" key="5">
    <source>
        <dbReference type="Proteomes" id="UP000479639"/>
    </source>
</evidence>
<evidence type="ECO:0000256" key="2">
    <source>
        <dbReference type="SAM" id="Phobius"/>
    </source>
</evidence>
<feature type="domain" description="PASTA" evidence="3">
    <location>
        <begin position="439"/>
        <end position="500"/>
    </location>
</feature>
<dbReference type="Gene3D" id="3.30.10.20">
    <property type="match status" value="3"/>
</dbReference>
<feature type="compositionally biased region" description="Basic and acidic residues" evidence="1">
    <location>
        <begin position="355"/>
        <end position="372"/>
    </location>
</feature>
<organism evidence="4 5">
    <name type="scientific">Adlercreutzia muris</name>
    <dbReference type="NCBI Taxonomy" id="1796610"/>
    <lineage>
        <taxon>Bacteria</taxon>
        <taxon>Bacillati</taxon>
        <taxon>Actinomycetota</taxon>
        <taxon>Coriobacteriia</taxon>
        <taxon>Eggerthellales</taxon>
        <taxon>Eggerthellaceae</taxon>
        <taxon>Adlercreutzia</taxon>
    </lineage>
</organism>
<dbReference type="EMBL" id="WAJS01000009">
    <property type="protein sequence ID" value="KAB1650827.1"/>
    <property type="molecule type" value="Genomic_DNA"/>
</dbReference>
<comment type="caution">
    <text evidence="4">The sequence shown here is derived from an EMBL/GenBank/DDBJ whole genome shotgun (WGS) entry which is preliminary data.</text>
</comment>
<feature type="region of interest" description="Disordered" evidence="1">
    <location>
        <begin position="82"/>
        <end position="103"/>
    </location>
</feature>
<proteinExistence type="predicted"/>
<evidence type="ECO:0000259" key="3">
    <source>
        <dbReference type="PROSITE" id="PS51178"/>
    </source>
</evidence>
<feature type="region of interest" description="Disordered" evidence="1">
    <location>
        <begin position="139"/>
        <end position="175"/>
    </location>
</feature>
<keyword evidence="2" id="KW-0812">Transmembrane</keyword>
<dbReference type="SMART" id="SM00740">
    <property type="entry name" value="PASTA"/>
    <property type="match status" value="3"/>
</dbReference>
<reference evidence="4 5" key="1">
    <citation type="submission" date="2019-09" db="EMBL/GenBank/DDBJ databases">
        <title>Whole genome shotgun sequencing (WGS) of Ellagibacter isourolithinifaciens DSM 104140(T) and Adlercreutzia muris DSM 29508(T).</title>
        <authorList>
            <person name="Stoll D.A."/>
            <person name="Danylec N."/>
            <person name="Huch M."/>
        </authorList>
    </citation>
    <scope>NUCLEOTIDE SEQUENCE [LARGE SCALE GENOMIC DNA]</scope>
    <source>
        <strain evidence="4 5">DSM 29508</strain>
    </source>
</reference>
<dbReference type="Pfam" id="PF03793">
    <property type="entry name" value="PASTA"/>
    <property type="match status" value="3"/>
</dbReference>
<keyword evidence="5" id="KW-1185">Reference proteome</keyword>
<name>A0A7C8BRJ3_9ACTN</name>
<sequence>MKCPRCSFHNADDAPFCQECGHVFLSSDRIPAVPDPAEAERRRDEALGAVPPVVKVPDIAVPEAKPAARPTVPEVVPAAPRTSVADLVDPLPEPPREPDFSGFERLVDSSYVPPAPASSAGDTAEIPVVRDEYVPRARNYTLGLSPREQKKRDREQRKLERQFAKAQQKEEARRIREEARAAAEVAREERKAAAAAAREERLAAAAAAREERKAAEVAHAPEADEALAAGAMLAATEAAAAEMAAASEQADGAEPAPAAPDATAALKPGALELPAAETGIVPVGERAIASTAEAEAATEDEPAGALAPATGAGPLEAAGAPSAPAAPAGVETAAMAPRSASATGNPRAKAAAARAEARGAEPGDATRTDTAKSPKTVAAPAKGPSDKKTPATEKAAAPPTAQARPPRSKVPFIIGALIALIVVGGVAAAGTYMAEMWGGKTVPSVVGLPQAEAEAALADKGFAAAVTEEKSDEAPGTVLAAAPDGGRAEEGSTVELTVAVARTVPAVAGLTQQEAVDLLAAEGLSSVEVTEEKSNEATGTVLAVAPEAGTALLSTDPVTLTVAVPFTVPDVAGSSRDDAVAALEAEGYEADVQRYYTEDAEEGTAVSTDPEAGTELNSGSTVTLYIAKSRAAELRELTIGVLPGATLTTEEGTYLVKEVKSTSYKGDGEVSYTVVAVKSEVVKFPFGLGEKTYYDDKNPVTLEGGLVWNDNDKISYANPEITLP</sequence>
<dbReference type="Proteomes" id="UP000479639">
    <property type="component" value="Unassembled WGS sequence"/>
</dbReference>
<evidence type="ECO:0000256" key="1">
    <source>
        <dbReference type="SAM" id="MobiDB-lite"/>
    </source>
</evidence>
<dbReference type="AlphaFoldDB" id="A0A7C8BRJ3"/>